<dbReference type="PANTHER" id="PTHR12431">
    <property type="entry name" value="SORTING NEXIN 17 AND 27"/>
    <property type="match status" value="1"/>
</dbReference>
<proteinExistence type="inferred from homology"/>
<dbReference type="GO" id="GO:0006886">
    <property type="term" value="P:intracellular protein transport"/>
    <property type="evidence" value="ECO:0007669"/>
    <property type="project" value="TreeGrafter"/>
</dbReference>
<comment type="caution">
    <text evidence="5">The sequence shown here is derived from an EMBL/GenBank/DDBJ whole genome shotgun (WGS) entry which is preliminary data.</text>
</comment>
<dbReference type="Proteomes" id="UP000663870">
    <property type="component" value="Unassembled WGS sequence"/>
</dbReference>
<dbReference type="EMBL" id="CAJNOL010001370">
    <property type="protein sequence ID" value="CAF1345786.1"/>
    <property type="molecule type" value="Genomic_DNA"/>
</dbReference>
<dbReference type="Gene3D" id="2.30.29.30">
    <property type="entry name" value="Pleckstrin-homology domain (PH domain)/Phosphotyrosine-binding domain (PTB)"/>
    <property type="match status" value="1"/>
</dbReference>
<accession>A0A814QXW3</accession>
<dbReference type="Pfam" id="PF21273">
    <property type="entry name" value="SNX17-27-31_F1_FERM"/>
    <property type="match status" value="1"/>
</dbReference>
<dbReference type="PANTHER" id="PTHR12431:SF14">
    <property type="entry name" value="LD15323P"/>
    <property type="match status" value="1"/>
</dbReference>
<evidence type="ECO:0000256" key="3">
    <source>
        <dbReference type="ARBA" id="ARBA00022927"/>
    </source>
</evidence>
<dbReference type="SUPFAM" id="SSF64268">
    <property type="entry name" value="PX domain"/>
    <property type="match status" value="1"/>
</dbReference>
<dbReference type="PROSITE" id="PS50195">
    <property type="entry name" value="PX"/>
    <property type="match status" value="1"/>
</dbReference>
<feature type="domain" description="PX" evidence="4">
    <location>
        <begin position="1"/>
        <end position="113"/>
    </location>
</feature>
<keyword evidence="2" id="KW-0813">Transport</keyword>
<dbReference type="InterPro" id="IPR048763">
    <property type="entry name" value="SNX17-31_FERM_F1"/>
</dbReference>
<dbReference type="InterPro" id="IPR011993">
    <property type="entry name" value="PH-like_dom_sf"/>
</dbReference>
<dbReference type="Gene3D" id="3.10.20.90">
    <property type="entry name" value="Phosphatidylinositol 3-kinase Catalytic Subunit, Chain A, domain 1"/>
    <property type="match status" value="1"/>
</dbReference>
<evidence type="ECO:0000313" key="7">
    <source>
        <dbReference type="Proteomes" id="UP000663854"/>
    </source>
</evidence>
<dbReference type="InterPro" id="IPR036871">
    <property type="entry name" value="PX_dom_sf"/>
</dbReference>
<dbReference type="GO" id="GO:0032456">
    <property type="term" value="P:endocytic recycling"/>
    <property type="evidence" value="ECO:0007669"/>
    <property type="project" value="TreeGrafter"/>
</dbReference>
<dbReference type="Gene3D" id="1.20.80.60">
    <property type="match status" value="1"/>
</dbReference>
<evidence type="ECO:0000256" key="2">
    <source>
        <dbReference type="ARBA" id="ARBA00022448"/>
    </source>
</evidence>
<dbReference type="Gene3D" id="3.30.1520.10">
    <property type="entry name" value="Phox-like domain"/>
    <property type="match status" value="1"/>
</dbReference>
<dbReference type="GO" id="GO:0005769">
    <property type="term" value="C:early endosome"/>
    <property type="evidence" value="ECO:0007669"/>
    <property type="project" value="TreeGrafter"/>
</dbReference>
<comment type="similarity">
    <text evidence="1">Belongs to the sorting nexin family.</text>
</comment>
<dbReference type="InterPro" id="IPR040842">
    <property type="entry name" value="SNX17/31_FERM"/>
</dbReference>
<dbReference type="SMART" id="SM00312">
    <property type="entry name" value="PX"/>
    <property type="match status" value="1"/>
</dbReference>
<sequence length="455" mass="53005">MHFSIPDVTDVSAKTSSNQQSYTLFNIHINGFHHCSLRYSQLRKFNEELQRLLPTAMINIEQFPPKKFFSLSSKETEERRLLLEHHLQSIAQNKYIITSSYFNEFFFNAQLETFSNELPDNDHKINLTICLLNNHEIIIENLSINDTKSRLLDACALKIQLQKDFLSFFSLYLYEQKDNHLNILRPLYDFESPYVSLKQTKKIYEQTCIVFKKSYWNSEFDLQLIDDRRARNLLFVQAQYEIEQSYDLYTSDIYQQLDVLRENNSFKDYILLARTSKFYGHNIIKKCSILYPLNDTKKQKLSECLLAIGNNEIICCLNSNEKKKNQECSFKVTRIRCWKVNWTKQDMNISLEYLVKKDTLQWIIIHGDQAPLISILLQSMVDEILAKRGGTTSPTSAEPVTPITTTTTTTTTTTITTNEQTPSKVFNGLATRTESDLERLNNNDIFDKGGGDDEL</sequence>
<keyword evidence="8" id="KW-1185">Reference proteome</keyword>
<evidence type="ECO:0000313" key="5">
    <source>
        <dbReference type="EMBL" id="CAF1125712.1"/>
    </source>
</evidence>
<dbReference type="InterPro" id="IPR001683">
    <property type="entry name" value="PX_dom"/>
</dbReference>
<dbReference type="GO" id="GO:0035091">
    <property type="term" value="F:phosphatidylinositol binding"/>
    <property type="evidence" value="ECO:0007669"/>
    <property type="project" value="InterPro"/>
</dbReference>
<dbReference type="Pfam" id="PF21271">
    <property type="entry name" value="SNX17-31_F2_FERM"/>
    <property type="match status" value="1"/>
</dbReference>
<organism evidence="5 7">
    <name type="scientific">Rotaria sordida</name>
    <dbReference type="NCBI Taxonomy" id="392033"/>
    <lineage>
        <taxon>Eukaryota</taxon>
        <taxon>Metazoa</taxon>
        <taxon>Spiralia</taxon>
        <taxon>Gnathifera</taxon>
        <taxon>Rotifera</taxon>
        <taxon>Eurotatoria</taxon>
        <taxon>Bdelloidea</taxon>
        <taxon>Philodinida</taxon>
        <taxon>Philodinidae</taxon>
        <taxon>Rotaria</taxon>
    </lineage>
</organism>
<dbReference type="InterPro" id="IPR048767">
    <property type="entry name" value="SNX17-31_FERM_F2"/>
</dbReference>
<name>A0A814QXW3_9BILA</name>
<dbReference type="Proteomes" id="UP000663854">
    <property type="component" value="Unassembled WGS sequence"/>
</dbReference>
<evidence type="ECO:0000313" key="8">
    <source>
        <dbReference type="Proteomes" id="UP000663870"/>
    </source>
</evidence>
<keyword evidence="3" id="KW-0653">Protein transport</keyword>
<dbReference type="Pfam" id="PF00787">
    <property type="entry name" value="PX"/>
    <property type="match status" value="1"/>
</dbReference>
<dbReference type="Pfam" id="PF18116">
    <property type="entry name" value="SNX17_FERM_C"/>
    <property type="match status" value="1"/>
</dbReference>
<dbReference type="AlphaFoldDB" id="A0A814QXW3"/>
<protein>
    <recommendedName>
        <fullName evidence="4">PX domain-containing protein</fullName>
    </recommendedName>
</protein>
<gene>
    <name evidence="6" type="ORF">JXQ802_LOCUS31818</name>
    <name evidence="5" type="ORF">PYM288_LOCUS20936</name>
</gene>
<reference evidence="5" key="1">
    <citation type="submission" date="2021-02" db="EMBL/GenBank/DDBJ databases">
        <authorList>
            <person name="Nowell W R."/>
        </authorList>
    </citation>
    <scope>NUCLEOTIDE SEQUENCE</scope>
</reference>
<dbReference type="EMBL" id="CAJNOH010000797">
    <property type="protein sequence ID" value="CAF1125712.1"/>
    <property type="molecule type" value="Genomic_DNA"/>
</dbReference>
<evidence type="ECO:0000256" key="1">
    <source>
        <dbReference type="ARBA" id="ARBA00010883"/>
    </source>
</evidence>
<evidence type="ECO:0000313" key="6">
    <source>
        <dbReference type="EMBL" id="CAF1345786.1"/>
    </source>
</evidence>
<evidence type="ECO:0000259" key="4">
    <source>
        <dbReference type="PROSITE" id="PS50195"/>
    </source>
</evidence>